<protein>
    <recommendedName>
        <fullName evidence="3">F5/8 type C domain-containing protein</fullName>
    </recommendedName>
</protein>
<accession>A0A3Q9UZU0</accession>
<sequence>MSTARRTRRKAGRIAALATSAALAAGALLALPAAAAPAQAADAFRITPNPAAAGESFEGWGTSLVWFANATGNYPEALREELYQKVFGDDGLDLNIARYNIGGGNASDVKDYLRPGGAVEGWWKQNPAGDAATYGGTSTNYADRDALLAKWNAGDASSYDWTSDETQRWWVEKLAEEKQISHWEAFANSAPYFMTESGYVSGGFNASSEQLKPAAEAKFAQYLATVTAHMEDEYGIEFDTLDPFNEPNTNYWGTQLTNGVPTGGRQEGMHMGPTRQADLIPDVAAALAASSSDAGIAAMDETNPSIFKTNWAAYSAAVRAEVDRMNVHTYGTSDRLAVRDLAKQADKDLWMSEIEGNWVAGYDPVNIENGLGIAGRINDDLRELEPKAWVLWQPVEDLYNMSPKGENLNWGSIFIDLDCTPYQEAGAEVWKSARRVADAGGDSTKAPVCGVETNSKFNTIRNFTKFVHEGDHLMPTNDTSSTAAVRGDGSGATVVHTNTGATAKTVVLDLSRFGSIAAGATVTPYVTTQAASAAAPTGNALVAKPAVAIDRESRTATVTVPAKSVTSFSIDGVSGVADSAPALRDGHRYQLVGTQSGKALTGNPTGAATTITTLATDSTAAAKQSWTVREVAPGEREATRRVVLQNADGRVLGATSAGTDLRTLSVDAAKADAATRWIVSTTDGTAYTLVNESIGLSLDVNGQSSTENTTVGVYGSNGGANQSWTLRDLAPSAAQTVAVRTTVGVAPTLPASIAPQYAWGTGAPVAVTWQRPADSAYAAAGRVEVTGTATDLFGQSIPVTALVDVGGLTATDPASLTVAAGASVAAVQAAAPATVPARVGASTSTFAVPVTWDWTPLTTASLAAPGSVTISGTATADGQTLPATLTVLVTAGTLRNFNPDAGIVATATSSESGYGPERTRNGVDGDKGWSNWTSGTKAAQSSLTYTFPSTRQVQQVSVQFQRDGGTSWAQSYQLQYQGASSSTWTAVPGYESAVALAAPADGTAPTLTATFAPVTAKAFRIVMNAYANTHLIVSETKLYESVASPAAVATLGALRVNGVGVAGFEPARGSYAVTVDGTTMPVLTAVATDSAARVRVTQPTTANGGVGTVAITSADGTVSQTTTVTVTLKAPAALAVAVTATTRCIAGKVTLTVTAQNNATVPVSMTVASAYGSKEFTGILPGKNASAAFSTRAASVPAGQATVTATATVDGAPVTTVVPAAYGARTC</sequence>
<feature type="signal peptide" evidence="2">
    <location>
        <begin position="1"/>
        <end position="40"/>
    </location>
</feature>
<dbReference type="Gene3D" id="2.60.40.1180">
    <property type="entry name" value="Golgi alpha-mannosidase II"/>
    <property type="match status" value="1"/>
</dbReference>
<dbReference type="CDD" id="cd00161">
    <property type="entry name" value="beta-trefoil_Ricin-like"/>
    <property type="match status" value="1"/>
</dbReference>
<evidence type="ECO:0000259" key="3">
    <source>
        <dbReference type="PROSITE" id="PS50022"/>
    </source>
</evidence>
<dbReference type="SUPFAM" id="SSF50370">
    <property type="entry name" value="Ricin B-like lectins"/>
    <property type="match status" value="1"/>
</dbReference>
<dbReference type="Proteomes" id="UP000285317">
    <property type="component" value="Chromosome"/>
</dbReference>
<keyword evidence="2" id="KW-0732">Signal</keyword>
<dbReference type="SUPFAM" id="SSF51445">
    <property type="entry name" value="(Trans)glycosidases"/>
    <property type="match status" value="1"/>
</dbReference>
<dbReference type="InterPro" id="IPR017853">
    <property type="entry name" value="GH"/>
</dbReference>
<dbReference type="PROSITE" id="PS51318">
    <property type="entry name" value="TAT"/>
    <property type="match status" value="1"/>
</dbReference>
<feature type="chain" id="PRO_5018653725" description="F5/8 type C domain-containing protein" evidence="2">
    <location>
        <begin position="41"/>
        <end position="1227"/>
    </location>
</feature>
<organism evidence="4 5">
    <name type="scientific">Rathayibacter festucae DSM 15932</name>
    <dbReference type="NCBI Taxonomy" id="1328866"/>
    <lineage>
        <taxon>Bacteria</taxon>
        <taxon>Bacillati</taxon>
        <taxon>Actinomycetota</taxon>
        <taxon>Actinomycetes</taxon>
        <taxon>Micrococcales</taxon>
        <taxon>Microbacteriaceae</taxon>
        <taxon>Rathayibacter</taxon>
    </lineage>
</organism>
<evidence type="ECO:0000313" key="4">
    <source>
        <dbReference type="EMBL" id="AZZ53709.1"/>
    </source>
</evidence>
<dbReference type="GO" id="GO:0004553">
    <property type="term" value="F:hydrolase activity, hydrolyzing O-glycosyl compounds"/>
    <property type="evidence" value="ECO:0007669"/>
    <property type="project" value="InterPro"/>
</dbReference>
<dbReference type="InterPro" id="IPR008979">
    <property type="entry name" value="Galactose-bd-like_sf"/>
</dbReference>
<dbReference type="Gene3D" id="2.80.10.50">
    <property type="match status" value="1"/>
</dbReference>
<dbReference type="PANTHER" id="PTHR42767:SF1">
    <property type="entry name" value="ENDO-BETA-1,6-GALACTANASE-LIKE DOMAIN-CONTAINING PROTEIN"/>
    <property type="match status" value="1"/>
</dbReference>
<evidence type="ECO:0000313" key="5">
    <source>
        <dbReference type="Proteomes" id="UP000285317"/>
    </source>
</evidence>
<dbReference type="InterPro" id="IPR039743">
    <property type="entry name" value="6GAL/EXGAL"/>
</dbReference>
<dbReference type="AlphaFoldDB" id="A0A3Q9UZU0"/>
<feature type="region of interest" description="Disordered" evidence="1">
    <location>
        <begin position="908"/>
        <end position="929"/>
    </location>
</feature>
<dbReference type="InterPro" id="IPR011081">
    <property type="entry name" value="Big_4"/>
</dbReference>
<evidence type="ECO:0000256" key="2">
    <source>
        <dbReference type="SAM" id="SignalP"/>
    </source>
</evidence>
<evidence type="ECO:0000256" key="1">
    <source>
        <dbReference type="SAM" id="MobiDB-lite"/>
    </source>
</evidence>
<dbReference type="SUPFAM" id="SSF49785">
    <property type="entry name" value="Galactose-binding domain-like"/>
    <property type="match status" value="1"/>
</dbReference>
<dbReference type="InterPro" id="IPR013780">
    <property type="entry name" value="Glyco_hydro_b"/>
</dbReference>
<dbReference type="Pfam" id="PF07532">
    <property type="entry name" value="Big_4"/>
    <property type="match status" value="1"/>
</dbReference>
<dbReference type="PROSITE" id="PS50022">
    <property type="entry name" value="FA58C_3"/>
    <property type="match status" value="1"/>
</dbReference>
<reference evidence="4 5" key="1">
    <citation type="submission" date="2018-03" db="EMBL/GenBank/DDBJ databases">
        <title>Bacteriophage NCPPB3778 and a type I-E CRISPR drive the evolution of the US Biological Select Agent, Rathayibacter toxicus.</title>
        <authorList>
            <person name="Davis E.W.II."/>
            <person name="Tabima J.F."/>
            <person name="Weisberg A.J."/>
            <person name="Dantas Lopes L."/>
            <person name="Wiseman M.S."/>
            <person name="Wiseman M.S."/>
            <person name="Pupko T."/>
            <person name="Belcher M.S."/>
            <person name="Sechler A.J."/>
            <person name="Tancos M.A."/>
            <person name="Schroeder B.K."/>
            <person name="Murray T.D."/>
            <person name="Luster D.G."/>
            <person name="Schneider W.L."/>
            <person name="Rogers E."/>
            <person name="Andreote F.D."/>
            <person name="Grunwald N.J."/>
            <person name="Putnam M.L."/>
            <person name="Chang J.H."/>
        </authorList>
    </citation>
    <scope>NUCLEOTIDE SEQUENCE [LARGE SCALE GENOMIC DNA]</scope>
    <source>
        <strain evidence="4 5">DSM 15932</strain>
    </source>
</reference>
<dbReference type="Pfam" id="PF00754">
    <property type="entry name" value="F5_F8_type_C"/>
    <property type="match status" value="1"/>
</dbReference>
<feature type="domain" description="F5/8 type C" evidence="3">
    <location>
        <begin position="886"/>
        <end position="1041"/>
    </location>
</feature>
<dbReference type="Gene3D" id="3.20.20.80">
    <property type="entry name" value="Glycosidases"/>
    <property type="match status" value="1"/>
</dbReference>
<gene>
    <name evidence="4" type="ORF">C1I64_17805</name>
</gene>
<dbReference type="InterPro" id="IPR035992">
    <property type="entry name" value="Ricin_B-like_lectins"/>
</dbReference>
<dbReference type="Gene3D" id="2.60.120.260">
    <property type="entry name" value="Galactose-binding domain-like"/>
    <property type="match status" value="1"/>
</dbReference>
<dbReference type="Pfam" id="PF14200">
    <property type="entry name" value="RicinB_lectin_2"/>
    <property type="match status" value="1"/>
</dbReference>
<dbReference type="InterPro" id="IPR000421">
    <property type="entry name" value="FA58C"/>
</dbReference>
<dbReference type="PANTHER" id="PTHR42767">
    <property type="entry name" value="ENDO-BETA-1,6-GALACTANASE"/>
    <property type="match status" value="1"/>
</dbReference>
<proteinExistence type="predicted"/>
<dbReference type="PROSITE" id="PS50231">
    <property type="entry name" value="RICIN_B_LECTIN"/>
    <property type="match status" value="1"/>
</dbReference>
<name>A0A3Q9UZU0_9MICO</name>
<dbReference type="InterPro" id="IPR006311">
    <property type="entry name" value="TAT_signal"/>
</dbReference>
<dbReference type="InterPro" id="IPR000772">
    <property type="entry name" value="Ricin_B_lectin"/>
</dbReference>
<dbReference type="EMBL" id="CP028137">
    <property type="protein sequence ID" value="AZZ53709.1"/>
    <property type="molecule type" value="Genomic_DNA"/>
</dbReference>
<feature type="compositionally biased region" description="Basic and acidic residues" evidence="1">
    <location>
        <begin position="917"/>
        <end position="927"/>
    </location>
</feature>
<dbReference type="KEGG" id="rfs:C1I64_17805"/>